<reference evidence="2" key="2">
    <citation type="submission" date="2015-03" db="EMBL/GenBank/DDBJ databases">
        <authorList>
            <person name="Chow C.-E.T."/>
            <person name="Winget D.M."/>
            <person name="White R.A.III."/>
            <person name="Hallam S.J."/>
            <person name="Suttle C.A."/>
        </authorList>
    </citation>
    <scope>NUCLEOTIDE SEQUENCE</scope>
    <source>
        <strain evidence="2">Oxic1_7</strain>
    </source>
</reference>
<evidence type="ECO:0000256" key="1">
    <source>
        <dbReference type="SAM" id="Phobius"/>
    </source>
</evidence>
<feature type="transmembrane region" description="Helical" evidence="1">
    <location>
        <begin position="49"/>
        <end position="71"/>
    </location>
</feature>
<name>A0A0F7LAS4_9VIRU</name>
<accession>A0A0F7LAS4</accession>
<proteinExistence type="predicted"/>
<sequence length="102" mass="11112">MKFNISSVFFLFSALSNSSLRWTISNSFSLVSLSLMEVFSGSSLVSCNWLVGVTLVIGASSFMSFSLMSMLEFAINHFLASDLLIRLSLNDVVTSAMVASCF</sequence>
<protein>
    <submittedName>
        <fullName evidence="2">Uncharacterized protein</fullName>
    </submittedName>
</protein>
<organism evidence="2">
    <name type="scientific">uncultured marine virus</name>
    <dbReference type="NCBI Taxonomy" id="186617"/>
    <lineage>
        <taxon>Viruses</taxon>
        <taxon>environmental samples</taxon>
    </lineage>
</organism>
<keyword evidence="1" id="KW-0812">Transmembrane</keyword>
<keyword evidence="1" id="KW-1133">Transmembrane helix</keyword>
<dbReference type="EMBL" id="KR029602">
    <property type="protein sequence ID" value="AKH48271.1"/>
    <property type="molecule type" value="Genomic_DNA"/>
</dbReference>
<keyword evidence="1" id="KW-0472">Membrane</keyword>
<evidence type="ECO:0000313" key="2">
    <source>
        <dbReference type="EMBL" id="AKH48271.1"/>
    </source>
</evidence>
<reference evidence="2" key="1">
    <citation type="journal article" date="2015" name="Front. Microbiol.">
        <title>Combining genomic sequencing methods to explore viral diversity and reveal potential virus-host interactions.</title>
        <authorList>
            <person name="Chow C.E."/>
            <person name="Winget D.M."/>
            <person name="White R.A.III."/>
            <person name="Hallam S.J."/>
            <person name="Suttle C.A."/>
        </authorList>
    </citation>
    <scope>NUCLEOTIDE SEQUENCE</scope>
    <source>
        <strain evidence="2">Oxic1_7</strain>
    </source>
</reference>